<evidence type="ECO:0000259" key="3">
    <source>
        <dbReference type="Pfam" id="PF03358"/>
    </source>
</evidence>
<comment type="caution">
    <text evidence="4">The sequence shown here is derived from an EMBL/GenBank/DDBJ whole genome shotgun (WGS) entry which is preliminary data.</text>
</comment>
<dbReference type="PANTHER" id="PTHR43278">
    <property type="entry name" value="NAD(P)H-DEPENDENT FMN-CONTAINING OXIDOREDUCTASE YWQN-RELATED"/>
    <property type="match status" value="1"/>
</dbReference>
<dbReference type="SUPFAM" id="SSF52218">
    <property type="entry name" value="Flavoproteins"/>
    <property type="match status" value="1"/>
</dbReference>
<dbReference type="GO" id="GO:0016491">
    <property type="term" value="F:oxidoreductase activity"/>
    <property type="evidence" value="ECO:0007669"/>
    <property type="project" value="InterPro"/>
</dbReference>
<dbReference type="Gene3D" id="3.40.50.360">
    <property type="match status" value="1"/>
</dbReference>
<dbReference type="InterPro" id="IPR029039">
    <property type="entry name" value="Flavoprotein-like_sf"/>
</dbReference>
<organism evidence="4 5">
    <name type="scientific">Heliomicrobium gestii</name>
    <name type="common">Heliobacterium gestii</name>
    <dbReference type="NCBI Taxonomy" id="2699"/>
    <lineage>
        <taxon>Bacteria</taxon>
        <taxon>Bacillati</taxon>
        <taxon>Bacillota</taxon>
        <taxon>Clostridia</taxon>
        <taxon>Eubacteriales</taxon>
        <taxon>Heliobacteriaceae</taxon>
        <taxon>Heliomicrobium</taxon>
    </lineage>
</organism>
<dbReference type="Pfam" id="PF03358">
    <property type="entry name" value="FMN_red"/>
    <property type="match status" value="1"/>
</dbReference>
<evidence type="ECO:0000313" key="4">
    <source>
        <dbReference type="EMBL" id="MZP43629.1"/>
    </source>
</evidence>
<protein>
    <submittedName>
        <fullName evidence="4">Flavodoxin family protein</fullName>
    </submittedName>
</protein>
<dbReference type="OrthoDB" id="9805976at2"/>
<dbReference type="InterPro" id="IPR051796">
    <property type="entry name" value="ISF_SsuE-like"/>
</dbReference>
<reference evidence="4 5" key="1">
    <citation type="submission" date="2020-01" db="EMBL/GenBank/DDBJ databases">
        <title>Whole genome sequence of Heliobacterium gestii DSM 11169.</title>
        <authorList>
            <person name="Kyndt J.A."/>
            <person name="Meyer T.E."/>
        </authorList>
    </citation>
    <scope>NUCLEOTIDE SEQUENCE [LARGE SCALE GENOMIC DNA]</scope>
    <source>
        <strain evidence="4 5">DSM 11169</strain>
    </source>
</reference>
<dbReference type="RefSeq" id="WP_161262297.1">
    <property type="nucleotide sequence ID" value="NZ_JAFBDC010000009.1"/>
</dbReference>
<name>A0A845LGB9_HELGE</name>
<dbReference type="Proteomes" id="UP000471031">
    <property type="component" value="Unassembled WGS sequence"/>
</dbReference>
<dbReference type="PANTHER" id="PTHR43278:SF2">
    <property type="entry name" value="IRON-SULFUR FLAVOPROTEIN"/>
    <property type="match status" value="1"/>
</dbReference>
<sequence length="294" mass="33411">MIHFKKVLGIVASKRRLGNSEVLLKEIMDHVPDPCSKELIRLPDCRIDPCNGCYRCLQPGQGCPIKDDFSFIIDKIREADAVIIGVPVYFFGPHASLKLLIDRLLGVQRFVDDTRGKPCLVVIPYGIEQWQGYAQTAALVLPRVMEMKLIDCWTLQAALPGACFDKPEQLERARELGRTLFQAKECEKRVRECPTCGSDLFRIHDDGNLACPLCGTIRAHVSGESAPIDGPRESRLSSMALHDHFRCRLVSMIEEYQRERVRLKRVQSDYAGKTWWVAPSEGKVDQRDEQNDMR</sequence>
<keyword evidence="1" id="KW-0285">Flavoprotein</keyword>
<dbReference type="InterPro" id="IPR005025">
    <property type="entry name" value="FMN_Rdtase-like_dom"/>
</dbReference>
<keyword evidence="2" id="KW-0288">FMN</keyword>
<keyword evidence="5" id="KW-1185">Reference proteome</keyword>
<evidence type="ECO:0000256" key="1">
    <source>
        <dbReference type="ARBA" id="ARBA00022630"/>
    </source>
</evidence>
<dbReference type="AlphaFoldDB" id="A0A845LGB9"/>
<evidence type="ECO:0000313" key="5">
    <source>
        <dbReference type="Proteomes" id="UP000471031"/>
    </source>
</evidence>
<proteinExistence type="predicted"/>
<gene>
    <name evidence="4" type="ORF">GTO89_11310</name>
</gene>
<dbReference type="EMBL" id="WXEX01000009">
    <property type="protein sequence ID" value="MZP43629.1"/>
    <property type="molecule type" value="Genomic_DNA"/>
</dbReference>
<feature type="domain" description="NADPH-dependent FMN reductase-like" evidence="3">
    <location>
        <begin position="6"/>
        <end position="139"/>
    </location>
</feature>
<accession>A0A845LGB9</accession>
<evidence type="ECO:0000256" key="2">
    <source>
        <dbReference type="ARBA" id="ARBA00022643"/>
    </source>
</evidence>